<dbReference type="EMBL" id="KN831802">
    <property type="protein sequence ID" value="KIM36812.1"/>
    <property type="molecule type" value="Genomic_DNA"/>
</dbReference>
<feature type="compositionally biased region" description="Low complexity" evidence="1">
    <location>
        <begin position="534"/>
        <end position="568"/>
    </location>
</feature>
<evidence type="ECO:0000313" key="3">
    <source>
        <dbReference type="Proteomes" id="UP000053424"/>
    </source>
</evidence>
<dbReference type="STRING" id="686832.A0A0C2Y6Z5"/>
<feature type="compositionally biased region" description="Acidic residues" evidence="1">
    <location>
        <begin position="332"/>
        <end position="342"/>
    </location>
</feature>
<reference evidence="3" key="2">
    <citation type="submission" date="2015-01" db="EMBL/GenBank/DDBJ databases">
        <title>Evolutionary Origins and Diversification of the Mycorrhizal Mutualists.</title>
        <authorList>
            <consortium name="DOE Joint Genome Institute"/>
            <consortium name="Mycorrhizal Genomics Consortium"/>
            <person name="Kohler A."/>
            <person name="Kuo A."/>
            <person name="Nagy L.G."/>
            <person name="Floudas D."/>
            <person name="Copeland A."/>
            <person name="Barry K.W."/>
            <person name="Cichocki N."/>
            <person name="Veneault-Fourrey C."/>
            <person name="LaButti K."/>
            <person name="Lindquist E.A."/>
            <person name="Lipzen A."/>
            <person name="Lundell T."/>
            <person name="Morin E."/>
            <person name="Murat C."/>
            <person name="Riley R."/>
            <person name="Ohm R."/>
            <person name="Sun H."/>
            <person name="Tunlid A."/>
            <person name="Henrissat B."/>
            <person name="Grigoriev I.V."/>
            <person name="Hibbett D.S."/>
            <person name="Martin F."/>
        </authorList>
    </citation>
    <scope>NUCLEOTIDE SEQUENCE [LARGE SCALE GENOMIC DNA]</scope>
    <source>
        <strain evidence="3">h7</strain>
    </source>
</reference>
<feature type="region of interest" description="Disordered" evidence="1">
    <location>
        <begin position="506"/>
        <end position="620"/>
    </location>
</feature>
<name>A0A0C2Y6Z5_HEBCY</name>
<gene>
    <name evidence="2" type="ORF">M413DRAFT_284939</name>
</gene>
<sequence length="663" mass="74633">MSATTSNTITISAAVGAIPAYKGKALRSWAELPEEVVRLIATYYLLDITASTYIPSTWEARRLWQGRMVYTAIRDSLNIEKHLMFICQSWRRAIEKHFFWNHIVNIIDPNDFLIFHMTVHPKPQHENASTIPSPIRLTYHQHLKNVIASSCVVCRINYPTSTLGLAAAKRSMITTYLGTLGICKDHDRRRASYCGLCLRDTVVTSGPDTTARDYELSQAIAIVENEDEDTWPAVDSTCKKCRVEWLWRRANHSVRDREAIGGSSLQSEDWETRQTVENFIEMGEGTIGEVLALAREKQWLRLHTKYEALGQHMLAAQVTHQRSEAAHVRREEEEEEDSEEDREAMMTRGSGQVRDLSLTAWARERILDGHWISPADIYYAYTAPGQPLVVPTIHPLPWAREVDPQSESNGEEQHPTRTTIAAEVPPTYTLCEQAYLAHMKAMREILCPPMRNIVRKLVMECSVPTERGFEDPAHLARKMTLDDVLKVLREEEGVWYDGVDWVEKKRNEEETSRRRRLEAEAVARSAAKEDDTDSTTSSSSSGSGISSNRGSSSNATSPVLSTTTLQTTPSPPPIVDEGNEVSTPAKKEQVPNSPPVSNVRQESRILAPPPPPQSQPRFIPVDPVRSTPRLLSAIPYVPVTSCHLPSYSFEALRTVRIFSVSPC</sequence>
<feature type="compositionally biased region" description="Basic and acidic residues" evidence="1">
    <location>
        <begin position="321"/>
        <end position="331"/>
    </location>
</feature>
<evidence type="ECO:0000313" key="2">
    <source>
        <dbReference type="EMBL" id="KIM36812.1"/>
    </source>
</evidence>
<evidence type="ECO:0000256" key="1">
    <source>
        <dbReference type="SAM" id="MobiDB-lite"/>
    </source>
</evidence>
<feature type="compositionally biased region" description="Basic and acidic residues" evidence="1">
    <location>
        <begin position="506"/>
        <end position="529"/>
    </location>
</feature>
<feature type="region of interest" description="Disordered" evidence="1">
    <location>
        <begin position="321"/>
        <end position="351"/>
    </location>
</feature>
<proteinExistence type="predicted"/>
<protein>
    <submittedName>
        <fullName evidence="2">Uncharacterized protein</fullName>
    </submittedName>
</protein>
<dbReference type="AlphaFoldDB" id="A0A0C2Y6Z5"/>
<accession>A0A0C2Y6Z5</accession>
<keyword evidence="3" id="KW-1185">Reference proteome</keyword>
<dbReference type="HOGENOM" id="CLU_007338_0_0_1"/>
<organism evidence="2 3">
    <name type="scientific">Hebeloma cylindrosporum</name>
    <dbReference type="NCBI Taxonomy" id="76867"/>
    <lineage>
        <taxon>Eukaryota</taxon>
        <taxon>Fungi</taxon>
        <taxon>Dikarya</taxon>
        <taxon>Basidiomycota</taxon>
        <taxon>Agaricomycotina</taxon>
        <taxon>Agaricomycetes</taxon>
        <taxon>Agaricomycetidae</taxon>
        <taxon>Agaricales</taxon>
        <taxon>Agaricineae</taxon>
        <taxon>Hymenogastraceae</taxon>
        <taxon>Hebeloma</taxon>
    </lineage>
</organism>
<dbReference type="OrthoDB" id="3158970at2759"/>
<reference evidence="2 3" key="1">
    <citation type="submission" date="2014-04" db="EMBL/GenBank/DDBJ databases">
        <authorList>
            <consortium name="DOE Joint Genome Institute"/>
            <person name="Kuo A."/>
            <person name="Gay G."/>
            <person name="Dore J."/>
            <person name="Kohler A."/>
            <person name="Nagy L.G."/>
            <person name="Floudas D."/>
            <person name="Copeland A."/>
            <person name="Barry K.W."/>
            <person name="Cichocki N."/>
            <person name="Veneault-Fourrey C."/>
            <person name="LaButti K."/>
            <person name="Lindquist E.A."/>
            <person name="Lipzen A."/>
            <person name="Lundell T."/>
            <person name="Morin E."/>
            <person name="Murat C."/>
            <person name="Sun H."/>
            <person name="Tunlid A."/>
            <person name="Henrissat B."/>
            <person name="Grigoriev I.V."/>
            <person name="Hibbett D.S."/>
            <person name="Martin F."/>
            <person name="Nordberg H.P."/>
            <person name="Cantor M.N."/>
            <person name="Hua S.X."/>
        </authorList>
    </citation>
    <scope>NUCLEOTIDE SEQUENCE [LARGE SCALE GENOMIC DNA]</scope>
    <source>
        <strain evidence="3">h7</strain>
    </source>
</reference>
<dbReference type="Proteomes" id="UP000053424">
    <property type="component" value="Unassembled WGS sequence"/>
</dbReference>